<evidence type="ECO:0000313" key="2">
    <source>
        <dbReference type="Proteomes" id="UP000054166"/>
    </source>
</evidence>
<name>A0A0C3F9R9_PILCF</name>
<keyword evidence="2" id="KW-1185">Reference proteome</keyword>
<accession>A0A0C3F9R9</accession>
<dbReference type="HOGENOM" id="CLU_2298394_0_0_1"/>
<reference evidence="2" key="2">
    <citation type="submission" date="2015-01" db="EMBL/GenBank/DDBJ databases">
        <title>Evolutionary Origins and Diversification of the Mycorrhizal Mutualists.</title>
        <authorList>
            <consortium name="DOE Joint Genome Institute"/>
            <consortium name="Mycorrhizal Genomics Consortium"/>
            <person name="Kohler A."/>
            <person name="Kuo A."/>
            <person name="Nagy L.G."/>
            <person name="Floudas D."/>
            <person name="Copeland A."/>
            <person name="Barry K.W."/>
            <person name="Cichocki N."/>
            <person name="Veneault-Fourrey C."/>
            <person name="LaButti K."/>
            <person name="Lindquist E.A."/>
            <person name="Lipzen A."/>
            <person name="Lundell T."/>
            <person name="Morin E."/>
            <person name="Murat C."/>
            <person name="Riley R."/>
            <person name="Ohm R."/>
            <person name="Sun H."/>
            <person name="Tunlid A."/>
            <person name="Henrissat B."/>
            <person name="Grigoriev I.V."/>
            <person name="Hibbett D.S."/>
            <person name="Martin F."/>
        </authorList>
    </citation>
    <scope>NUCLEOTIDE SEQUENCE [LARGE SCALE GENOMIC DNA]</scope>
    <source>
        <strain evidence="2">F 1598</strain>
    </source>
</reference>
<dbReference type="Proteomes" id="UP000054166">
    <property type="component" value="Unassembled WGS sequence"/>
</dbReference>
<protein>
    <submittedName>
        <fullName evidence="1">Uncharacterized protein</fullName>
    </submittedName>
</protein>
<dbReference type="EMBL" id="KN832999">
    <property type="protein sequence ID" value="KIM81410.1"/>
    <property type="molecule type" value="Genomic_DNA"/>
</dbReference>
<evidence type="ECO:0000313" key="1">
    <source>
        <dbReference type="EMBL" id="KIM81410.1"/>
    </source>
</evidence>
<organism evidence="1 2">
    <name type="scientific">Piloderma croceum (strain F 1598)</name>
    <dbReference type="NCBI Taxonomy" id="765440"/>
    <lineage>
        <taxon>Eukaryota</taxon>
        <taxon>Fungi</taxon>
        <taxon>Dikarya</taxon>
        <taxon>Basidiomycota</taxon>
        <taxon>Agaricomycotina</taxon>
        <taxon>Agaricomycetes</taxon>
        <taxon>Agaricomycetidae</taxon>
        <taxon>Atheliales</taxon>
        <taxon>Atheliaceae</taxon>
        <taxon>Piloderma</taxon>
    </lineage>
</organism>
<reference evidence="1 2" key="1">
    <citation type="submission" date="2014-04" db="EMBL/GenBank/DDBJ databases">
        <authorList>
            <consortium name="DOE Joint Genome Institute"/>
            <person name="Kuo A."/>
            <person name="Tarkka M."/>
            <person name="Buscot F."/>
            <person name="Kohler A."/>
            <person name="Nagy L.G."/>
            <person name="Floudas D."/>
            <person name="Copeland A."/>
            <person name="Barry K.W."/>
            <person name="Cichocki N."/>
            <person name="Veneault-Fourrey C."/>
            <person name="LaButti K."/>
            <person name="Lindquist E.A."/>
            <person name="Lipzen A."/>
            <person name="Lundell T."/>
            <person name="Morin E."/>
            <person name="Murat C."/>
            <person name="Sun H."/>
            <person name="Tunlid A."/>
            <person name="Henrissat B."/>
            <person name="Grigoriev I.V."/>
            <person name="Hibbett D.S."/>
            <person name="Martin F."/>
            <person name="Nordberg H.P."/>
            <person name="Cantor M.N."/>
            <person name="Hua S.X."/>
        </authorList>
    </citation>
    <scope>NUCLEOTIDE SEQUENCE [LARGE SCALE GENOMIC DNA]</scope>
    <source>
        <strain evidence="1 2">F 1598</strain>
    </source>
</reference>
<dbReference type="OrthoDB" id="10624938at2759"/>
<gene>
    <name evidence="1" type="ORF">PILCRDRAFT_821495</name>
</gene>
<sequence>FFGYFRPNLCTLLMDISEFGLQAAPGPQIRAVPPFYMKYLEQVWAPLLVRVVSIPFVGTDTTLGVFIDSDTHGQHSGNLTDPGIHQRWLGFPYGQDDKHHP</sequence>
<feature type="non-terminal residue" evidence="1">
    <location>
        <position position="1"/>
    </location>
</feature>
<dbReference type="InParanoid" id="A0A0C3F9R9"/>
<dbReference type="AlphaFoldDB" id="A0A0C3F9R9"/>
<proteinExistence type="predicted"/>